<keyword evidence="1" id="KW-0547">Nucleotide-binding</keyword>
<feature type="compositionally biased region" description="Low complexity" evidence="5">
    <location>
        <begin position="59"/>
        <end position="72"/>
    </location>
</feature>
<protein>
    <submittedName>
        <fullName evidence="8">ATP-dependent RNA helicase</fullName>
    </submittedName>
</protein>
<name>A0A914VYR6_9BILA</name>
<dbReference type="PANTHER" id="PTHR47959:SF1">
    <property type="entry name" value="ATP-DEPENDENT RNA HELICASE DBPA"/>
    <property type="match status" value="1"/>
</dbReference>
<keyword evidence="2" id="KW-0378">Hydrolase</keyword>
<dbReference type="InterPro" id="IPR001650">
    <property type="entry name" value="Helicase_C-like"/>
</dbReference>
<dbReference type="WBParaSite" id="PSAMB.scaffold275size59647.g4161.t1">
    <property type="protein sequence ID" value="PSAMB.scaffold275size59647.g4161.t1"/>
    <property type="gene ID" value="PSAMB.scaffold275size59647.g4161"/>
</dbReference>
<dbReference type="GO" id="GO:0003724">
    <property type="term" value="F:RNA helicase activity"/>
    <property type="evidence" value="ECO:0007669"/>
    <property type="project" value="TreeGrafter"/>
</dbReference>
<evidence type="ECO:0000256" key="1">
    <source>
        <dbReference type="ARBA" id="ARBA00022741"/>
    </source>
</evidence>
<feature type="compositionally biased region" description="Low complexity" evidence="5">
    <location>
        <begin position="193"/>
        <end position="215"/>
    </location>
</feature>
<dbReference type="Pfam" id="PF00271">
    <property type="entry name" value="Helicase_C"/>
    <property type="match status" value="1"/>
</dbReference>
<evidence type="ECO:0000313" key="7">
    <source>
        <dbReference type="Proteomes" id="UP000887566"/>
    </source>
</evidence>
<dbReference type="InterPro" id="IPR027417">
    <property type="entry name" value="P-loop_NTPase"/>
</dbReference>
<feature type="compositionally biased region" description="Polar residues" evidence="5">
    <location>
        <begin position="271"/>
        <end position="282"/>
    </location>
</feature>
<sequence>MWRGGGGGGGGYPKKKPGSGALGSVPPPAYLTTSNAAGKRAVDEAAKRKEEQYAALMYGHSSGASSSGSKSSGRQKRLYEDDGGLDIPEIRTVINYDVARDIDTHVHRIGRTGRAGEKGEAFTLVTEKDKEFAGHLVRNLESVNQPVPEKLMQLAMQAPWFRKSRHEQEGAAGPSSGPTRMGLGFKPRTRSGFGASQASSTPSSASSAFTSAGGARPMAQTTGLPTNRVAALKAAYSTSYKNTFQSASHNELEAGRTPVTDPTPEWKRQFDQTNASLQSSGSAADRKKRSRWE</sequence>
<feature type="region of interest" description="Disordered" evidence="5">
    <location>
        <begin position="1"/>
        <end position="82"/>
    </location>
</feature>
<dbReference type="GO" id="GO:0005524">
    <property type="term" value="F:ATP binding"/>
    <property type="evidence" value="ECO:0007669"/>
    <property type="project" value="UniProtKB-KW"/>
</dbReference>
<dbReference type="Gene3D" id="3.40.50.300">
    <property type="entry name" value="P-loop containing nucleotide triphosphate hydrolases"/>
    <property type="match status" value="1"/>
</dbReference>
<keyword evidence="7" id="KW-1185">Reference proteome</keyword>
<proteinExistence type="predicted"/>
<feature type="compositionally biased region" description="Basic and acidic residues" evidence="5">
    <location>
        <begin position="40"/>
        <end position="52"/>
    </location>
</feature>
<feature type="region of interest" description="Disordered" evidence="5">
    <location>
        <begin position="246"/>
        <end position="293"/>
    </location>
</feature>
<evidence type="ECO:0000313" key="8">
    <source>
        <dbReference type="WBParaSite" id="PSAMB.scaffold275size59647.g4161.t1"/>
    </source>
</evidence>
<evidence type="ECO:0000256" key="4">
    <source>
        <dbReference type="ARBA" id="ARBA00022840"/>
    </source>
</evidence>
<dbReference type="SUPFAM" id="SSF52540">
    <property type="entry name" value="P-loop containing nucleoside triphosphate hydrolases"/>
    <property type="match status" value="1"/>
</dbReference>
<accession>A0A914VYR6</accession>
<organism evidence="7 8">
    <name type="scientific">Plectus sambesii</name>
    <dbReference type="NCBI Taxonomy" id="2011161"/>
    <lineage>
        <taxon>Eukaryota</taxon>
        <taxon>Metazoa</taxon>
        <taxon>Ecdysozoa</taxon>
        <taxon>Nematoda</taxon>
        <taxon>Chromadorea</taxon>
        <taxon>Plectida</taxon>
        <taxon>Plectina</taxon>
        <taxon>Plectoidea</taxon>
        <taxon>Plectidae</taxon>
        <taxon>Plectus</taxon>
    </lineage>
</organism>
<keyword evidence="4" id="KW-0067">ATP-binding</keyword>
<feature type="compositionally biased region" description="Gly residues" evidence="5">
    <location>
        <begin position="1"/>
        <end position="12"/>
    </location>
</feature>
<evidence type="ECO:0000256" key="3">
    <source>
        <dbReference type="ARBA" id="ARBA00022806"/>
    </source>
</evidence>
<evidence type="ECO:0000259" key="6">
    <source>
        <dbReference type="PROSITE" id="PS51194"/>
    </source>
</evidence>
<dbReference type="GO" id="GO:0016787">
    <property type="term" value="F:hydrolase activity"/>
    <property type="evidence" value="ECO:0007669"/>
    <property type="project" value="UniProtKB-KW"/>
</dbReference>
<dbReference type="AlphaFoldDB" id="A0A914VYR6"/>
<evidence type="ECO:0000256" key="5">
    <source>
        <dbReference type="SAM" id="MobiDB-lite"/>
    </source>
</evidence>
<dbReference type="GO" id="GO:0005829">
    <property type="term" value="C:cytosol"/>
    <property type="evidence" value="ECO:0007669"/>
    <property type="project" value="TreeGrafter"/>
</dbReference>
<dbReference type="Proteomes" id="UP000887566">
    <property type="component" value="Unplaced"/>
</dbReference>
<feature type="region of interest" description="Disordered" evidence="5">
    <location>
        <begin position="162"/>
        <end position="224"/>
    </location>
</feature>
<reference evidence="8" key="1">
    <citation type="submission" date="2022-11" db="UniProtKB">
        <authorList>
            <consortium name="WormBaseParasite"/>
        </authorList>
    </citation>
    <scope>IDENTIFICATION</scope>
</reference>
<evidence type="ECO:0000256" key="2">
    <source>
        <dbReference type="ARBA" id="ARBA00022801"/>
    </source>
</evidence>
<dbReference type="PANTHER" id="PTHR47959">
    <property type="entry name" value="ATP-DEPENDENT RNA HELICASE RHLE-RELATED"/>
    <property type="match status" value="1"/>
</dbReference>
<dbReference type="InterPro" id="IPR050079">
    <property type="entry name" value="DEAD_box_RNA_helicase"/>
</dbReference>
<feature type="domain" description="Helicase C-terminal" evidence="6">
    <location>
        <begin position="84"/>
        <end position="155"/>
    </location>
</feature>
<dbReference type="SMART" id="SM00490">
    <property type="entry name" value="HELICc"/>
    <property type="match status" value="1"/>
</dbReference>
<keyword evidence="3" id="KW-0347">Helicase</keyword>
<dbReference type="PROSITE" id="PS51194">
    <property type="entry name" value="HELICASE_CTER"/>
    <property type="match status" value="1"/>
</dbReference>